<organism evidence="12 13">
    <name type="scientific">Vicia faba</name>
    <name type="common">Broad bean</name>
    <name type="synonym">Faba vulgaris</name>
    <dbReference type="NCBI Taxonomy" id="3906"/>
    <lineage>
        <taxon>Eukaryota</taxon>
        <taxon>Viridiplantae</taxon>
        <taxon>Streptophyta</taxon>
        <taxon>Embryophyta</taxon>
        <taxon>Tracheophyta</taxon>
        <taxon>Spermatophyta</taxon>
        <taxon>Magnoliopsida</taxon>
        <taxon>eudicotyledons</taxon>
        <taxon>Gunneridae</taxon>
        <taxon>Pentapetalae</taxon>
        <taxon>rosids</taxon>
        <taxon>fabids</taxon>
        <taxon>Fabales</taxon>
        <taxon>Fabaceae</taxon>
        <taxon>Papilionoideae</taxon>
        <taxon>50 kb inversion clade</taxon>
        <taxon>NPAAA clade</taxon>
        <taxon>Hologalegina</taxon>
        <taxon>IRL clade</taxon>
        <taxon>Fabeae</taxon>
        <taxon>Vicia</taxon>
    </lineage>
</organism>
<name>A0AAV0YXV3_VICFA</name>
<evidence type="ECO:0000256" key="11">
    <source>
        <dbReference type="SAM" id="SignalP"/>
    </source>
</evidence>
<proteinExistence type="inferred from homology"/>
<protein>
    <recommendedName>
        <fullName evidence="14">Polygalacturonase</fullName>
    </recommendedName>
</protein>
<evidence type="ECO:0000256" key="6">
    <source>
        <dbReference type="ARBA" id="ARBA00023295"/>
    </source>
</evidence>
<feature type="chain" id="PRO_5043337041" description="Polygalacturonase" evidence="11">
    <location>
        <begin position="24"/>
        <end position="460"/>
    </location>
</feature>
<dbReference type="GO" id="GO:0005975">
    <property type="term" value="P:carbohydrate metabolic process"/>
    <property type="evidence" value="ECO:0007669"/>
    <property type="project" value="InterPro"/>
</dbReference>
<dbReference type="InterPro" id="IPR006626">
    <property type="entry name" value="PbH1"/>
</dbReference>
<gene>
    <name evidence="12" type="ORF">VFH_I398320</name>
</gene>
<dbReference type="Proteomes" id="UP001157006">
    <property type="component" value="Chromosome 1L"/>
</dbReference>
<keyword evidence="11" id="KW-0732">Signal</keyword>
<evidence type="ECO:0000256" key="3">
    <source>
        <dbReference type="ARBA" id="ARBA00022512"/>
    </source>
</evidence>
<dbReference type="PROSITE" id="PS00502">
    <property type="entry name" value="POLYGALACTURONASE"/>
    <property type="match status" value="1"/>
</dbReference>
<dbReference type="EMBL" id="OX451736">
    <property type="protein sequence ID" value="CAI8589558.1"/>
    <property type="molecule type" value="Genomic_DNA"/>
</dbReference>
<evidence type="ECO:0000256" key="10">
    <source>
        <dbReference type="SAM" id="MobiDB-lite"/>
    </source>
</evidence>
<evidence type="ECO:0000313" key="12">
    <source>
        <dbReference type="EMBL" id="CAI8589558.1"/>
    </source>
</evidence>
<dbReference type="PANTHER" id="PTHR31375">
    <property type="match status" value="1"/>
</dbReference>
<keyword evidence="6 9" id="KW-0326">Glycosidase</keyword>
<evidence type="ECO:0000256" key="7">
    <source>
        <dbReference type="ARBA" id="ARBA00023316"/>
    </source>
</evidence>
<evidence type="ECO:0000313" key="13">
    <source>
        <dbReference type="Proteomes" id="UP001157006"/>
    </source>
</evidence>
<keyword evidence="7" id="KW-0961">Cell wall biogenesis/degradation</keyword>
<dbReference type="SMART" id="SM00710">
    <property type="entry name" value="PbH1"/>
    <property type="match status" value="5"/>
</dbReference>
<dbReference type="AlphaFoldDB" id="A0AAV0YXV3"/>
<comment type="similarity">
    <text evidence="2 9">Belongs to the glycosyl hydrolase 28 family.</text>
</comment>
<evidence type="ECO:0008006" key="14">
    <source>
        <dbReference type="Google" id="ProtNLM"/>
    </source>
</evidence>
<dbReference type="InterPro" id="IPR011050">
    <property type="entry name" value="Pectin_lyase_fold/virulence"/>
</dbReference>
<dbReference type="SUPFAM" id="SSF51126">
    <property type="entry name" value="Pectin lyase-like"/>
    <property type="match status" value="1"/>
</dbReference>
<evidence type="ECO:0000256" key="1">
    <source>
        <dbReference type="ARBA" id="ARBA00004191"/>
    </source>
</evidence>
<feature type="compositionally biased region" description="Low complexity" evidence="10">
    <location>
        <begin position="397"/>
        <end position="444"/>
    </location>
</feature>
<dbReference type="Gene3D" id="2.160.20.10">
    <property type="entry name" value="Single-stranded right-handed beta-helix, Pectin lyase-like"/>
    <property type="match status" value="1"/>
</dbReference>
<dbReference type="GO" id="GO:0071555">
    <property type="term" value="P:cell wall organization"/>
    <property type="evidence" value="ECO:0007669"/>
    <property type="project" value="UniProtKB-KW"/>
</dbReference>
<sequence>MMKKLSIAIIISFLYFLANFVAAQPGVLDISKFGGAPNADITQAFTTAWNEACASATAAKILVPAGTYKMGLLEVKGPCKAPVEVQVDGTIQAPPSMADLKGAEQWIRFDSIESLTLSGKGVFDGQGATCWKSASIAWKDKSHETGSDKRAINIYFAACTNTLVTGITSKDSKYFHFNVLGCNNITFDGVTIIAPDASPNTDGIHMGRSNGVTITNTNIGTGDDCVSLGDGSKKVTVQNVNCGPGHGISVGSLGKYPNEENVEGLLVKNCTLTKTENGVRIKTWPDTAGKITVTDMHFEDITMNDVMNPVIVDQEYCPWNKCSKKNPSLIKLSKVTFKNIKGTSGTAEGVTIICSSGVPCDGVELNNVDLTFNGAPATAKCANVNPLVTGKAPVCGASASPTTSPAAATTSPAASPAAATTSPSASPAAATTSPSASPASVPKESSPKESAPKESAPKEG</sequence>
<keyword evidence="5 9" id="KW-0378">Hydrolase</keyword>
<evidence type="ECO:0000256" key="2">
    <source>
        <dbReference type="ARBA" id="ARBA00008834"/>
    </source>
</evidence>
<evidence type="ECO:0000256" key="5">
    <source>
        <dbReference type="ARBA" id="ARBA00022801"/>
    </source>
</evidence>
<evidence type="ECO:0000256" key="8">
    <source>
        <dbReference type="PROSITE-ProRule" id="PRU10052"/>
    </source>
</evidence>
<dbReference type="GO" id="GO:0004650">
    <property type="term" value="F:polygalacturonase activity"/>
    <property type="evidence" value="ECO:0007669"/>
    <property type="project" value="InterPro"/>
</dbReference>
<keyword evidence="3" id="KW-0134">Cell wall</keyword>
<feature type="active site" evidence="8">
    <location>
        <position position="246"/>
    </location>
</feature>
<comment type="subcellular location">
    <subcellularLocation>
        <location evidence="1">Secreted</location>
        <location evidence="1">Cell wall</location>
    </subcellularLocation>
</comment>
<dbReference type="Pfam" id="PF00295">
    <property type="entry name" value="Glyco_hydro_28"/>
    <property type="match status" value="1"/>
</dbReference>
<keyword evidence="4" id="KW-0964">Secreted</keyword>
<dbReference type="FunFam" id="2.160.20.10:FF:000004">
    <property type="entry name" value="Pectin lyase-like superfamily protein"/>
    <property type="match status" value="1"/>
</dbReference>
<accession>A0AAV0YXV3</accession>
<feature type="region of interest" description="Disordered" evidence="10">
    <location>
        <begin position="396"/>
        <end position="460"/>
    </location>
</feature>
<evidence type="ECO:0000256" key="4">
    <source>
        <dbReference type="ARBA" id="ARBA00022525"/>
    </source>
</evidence>
<evidence type="ECO:0000256" key="9">
    <source>
        <dbReference type="RuleBase" id="RU361169"/>
    </source>
</evidence>
<keyword evidence="13" id="KW-1185">Reference proteome</keyword>
<feature type="signal peptide" evidence="11">
    <location>
        <begin position="1"/>
        <end position="23"/>
    </location>
</feature>
<dbReference type="InterPro" id="IPR012334">
    <property type="entry name" value="Pectin_lyas_fold"/>
</dbReference>
<reference evidence="12 13" key="1">
    <citation type="submission" date="2023-01" db="EMBL/GenBank/DDBJ databases">
        <authorList>
            <person name="Kreplak J."/>
        </authorList>
    </citation>
    <scope>NUCLEOTIDE SEQUENCE [LARGE SCALE GENOMIC DNA]</scope>
</reference>
<feature type="compositionally biased region" description="Basic and acidic residues" evidence="10">
    <location>
        <begin position="445"/>
        <end position="460"/>
    </location>
</feature>
<dbReference type="InterPro" id="IPR000743">
    <property type="entry name" value="Glyco_hydro_28"/>
</dbReference>